<dbReference type="RefSeq" id="WP_208058690.1">
    <property type="nucleotide sequence ID" value="NZ_JAGDYP010000004.1"/>
</dbReference>
<sequence length="165" mass="19851">MEKKRKMLKKMRQLLKIKGIIIIILFLFSCQYNKNQESFYIQSRIEIRNSTGFSEYEMYCFRNKAYAVREKIYFNSLGKVDSVMISSGICFYRTPKEKQLSFSFSNNEDKYRKYSIKLNTLNHSIIDGMDTIYNFQQKEGKLYYEDKNRGSFYIYEIGFLFGKEI</sequence>
<dbReference type="EMBL" id="JAGDYP010000004">
    <property type="protein sequence ID" value="MBO1884149.1"/>
    <property type="molecule type" value="Genomic_DNA"/>
</dbReference>
<evidence type="ECO:0000313" key="2">
    <source>
        <dbReference type="Proteomes" id="UP000681610"/>
    </source>
</evidence>
<dbReference type="Proteomes" id="UP000681610">
    <property type="component" value="Unassembled WGS sequence"/>
</dbReference>
<proteinExistence type="predicted"/>
<reference evidence="1 2" key="1">
    <citation type="submission" date="2021-03" db="EMBL/GenBank/DDBJ databases">
        <title>Isolation and description of Capnocytophaga bilenii sp. nov., a novel Capnocytophaga species, isolated from a gingivitis subject.</title>
        <authorList>
            <person name="Antezack A."/>
            <person name="Monnet-Corti V."/>
            <person name="La Scola B."/>
        </authorList>
    </citation>
    <scope>NUCLEOTIDE SEQUENCE [LARGE SCALE GENOMIC DNA]</scope>
    <source>
        <strain evidence="1 2">Marseille-Q4570</strain>
    </source>
</reference>
<comment type="caution">
    <text evidence="1">The sequence shown here is derived from an EMBL/GenBank/DDBJ whole genome shotgun (WGS) entry which is preliminary data.</text>
</comment>
<gene>
    <name evidence="1" type="ORF">J4N46_06900</name>
</gene>
<keyword evidence="2" id="KW-1185">Reference proteome</keyword>
<evidence type="ECO:0008006" key="3">
    <source>
        <dbReference type="Google" id="ProtNLM"/>
    </source>
</evidence>
<dbReference type="PROSITE" id="PS51257">
    <property type="entry name" value="PROKAR_LIPOPROTEIN"/>
    <property type="match status" value="1"/>
</dbReference>
<name>A0ABS3PZ23_9FLAO</name>
<protein>
    <recommendedName>
        <fullName evidence="3">Lipoprotein</fullName>
    </recommendedName>
</protein>
<accession>A0ABS3PZ23</accession>
<organism evidence="1 2">
    <name type="scientific">Capnocytophaga bilenii</name>
    <dbReference type="NCBI Taxonomy" id="2819369"/>
    <lineage>
        <taxon>Bacteria</taxon>
        <taxon>Pseudomonadati</taxon>
        <taxon>Bacteroidota</taxon>
        <taxon>Flavobacteriia</taxon>
        <taxon>Flavobacteriales</taxon>
        <taxon>Flavobacteriaceae</taxon>
        <taxon>Capnocytophaga</taxon>
    </lineage>
</organism>
<evidence type="ECO:0000313" key="1">
    <source>
        <dbReference type="EMBL" id="MBO1884149.1"/>
    </source>
</evidence>